<feature type="compositionally biased region" description="Basic and acidic residues" evidence="1">
    <location>
        <begin position="17"/>
        <end position="40"/>
    </location>
</feature>
<sequence length="95" mass="9990">MMTEKTNAQRGNAEGMPSDRADRADRADRGDRGDRANRDRCPLCGGPNGCAIEAGRQPESCWCMRRTIGEDVLAGVPPQLRGAACICPICAAGGG</sequence>
<evidence type="ECO:0000313" key="2">
    <source>
        <dbReference type="EMBL" id="MDG0814296.1"/>
    </source>
</evidence>
<evidence type="ECO:0000256" key="1">
    <source>
        <dbReference type="SAM" id="MobiDB-lite"/>
    </source>
</evidence>
<dbReference type="Proteomes" id="UP001153404">
    <property type="component" value="Unassembled WGS sequence"/>
</dbReference>
<evidence type="ECO:0000313" key="3">
    <source>
        <dbReference type="Proteomes" id="UP001153404"/>
    </source>
</evidence>
<organism evidence="2 3">
    <name type="scientific">Cohnella rhizosphaerae</name>
    <dbReference type="NCBI Taxonomy" id="1457232"/>
    <lineage>
        <taxon>Bacteria</taxon>
        <taxon>Bacillati</taxon>
        <taxon>Bacillota</taxon>
        <taxon>Bacilli</taxon>
        <taxon>Bacillales</taxon>
        <taxon>Paenibacillaceae</taxon>
        <taxon>Cohnella</taxon>
    </lineage>
</organism>
<dbReference type="AlphaFoldDB" id="A0A9X4KZN1"/>
<gene>
    <name evidence="2" type="ORF">OMP40_37220</name>
</gene>
<dbReference type="RefSeq" id="WP_277539119.1">
    <property type="nucleotide sequence ID" value="NZ_JAPDIA010000009.1"/>
</dbReference>
<protein>
    <submittedName>
        <fullName evidence="2">Cysteine-rich CWC family protein</fullName>
    </submittedName>
</protein>
<comment type="caution">
    <text evidence="2">The sequence shown here is derived from an EMBL/GenBank/DDBJ whole genome shotgun (WGS) entry which is preliminary data.</text>
</comment>
<name>A0A9X4KZN1_9BACL</name>
<proteinExistence type="predicted"/>
<keyword evidence="3" id="KW-1185">Reference proteome</keyword>
<dbReference type="EMBL" id="JAPDIA010000009">
    <property type="protein sequence ID" value="MDG0814296.1"/>
    <property type="molecule type" value="Genomic_DNA"/>
</dbReference>
<feature type="region of interest" description="Disordered" evidence="1">
    <location>
        <begin position="1"/>
        <end position="40"/>
    </location>
</feature>
<dbReference type="InterPro" id="IPR032720">
    <property type="entry name" value="Cys_rich_CWC"/>
</dbReference>
<reference evidence="2" key="1">
    <citation type="submission" date="2022-10" db="EMBL/GenBank/DDBJ databases">
        <title>Comparative genomic analysis of Cohnella hashimotonis sp. nov., isolated from the International Space Station.</title>
        <authorList>
            <person name="Simpson A."/>
            <person name="Venkateswaran K."/>
        </authorList>
    </citation>
    <scope>NUCLEOTIDE SEQUENCE</scope>
    <source>
        <strain evidence="2">DSM 28161</strain>
    </source>
</reference>
<feature type="compositionally biased region" description="Polar residues" evidence="1">
    <location>
        <begin position="1"/>
        <end position="10"/>
    </location>
</feature>
<accession>A0A9X4KZN1</accession>
<dbReference type="Pfam" id="PF14375">
    <property type="entry name" value="Cys_rich_CWC"/>
    <property type="match status" value="1"/>
</dbReference>